<reference evidence="2 3" key="1">
    <citation type="submission" date="2020-04" db="EMBL/GenBank/DDBJ databases">
        <title>Genome sequencing of novel species.</title>
        <authorList>
            <person name="Heo J."/>
            <person name="Kim S.-J."/>
            <person name="Kim J.-S."/>
            <person name="Hong S.-B."/>
            <person name="Kwon S.-W."/>
        </authorList>
    </citation>
    <scope>NUCLEOTIDE SEQUENCE [LARGE SCALE GENOMIC DNA]</scope>
    <source>
        <strain evidence="2 3">GN2-R2</strain>
    </source>
</reference>
<evidence type="ECO:0000256" key="1">
    <source>
        <dbReference type="SAM" id="SignalP"/>
    </source>
</evidence>
<name>A0A7Z2ZR80_9BURK</name>
<sequence>MRKRLLIGTALLGACLPALAQESLLLGRVERITMLPPGAAACPAACPALSAKQPDGSVRVCVSNESGCQQTEFRIERVLLGNEATSLKTFQGRIGEWGRLDFPNTHEPILVHVDAGRVHWASTAERDGKLYIDAAGLERDTVAGVAVRSIAPDERGTIALDRLLGGTRAPR</sequence>
<keyword evidence="3" id="KW-1185">Reference proteome</keyword>
<evidence type="ECO:0000313" key="2">
    <source>
        <dbReference type="EMBL" id="QJD99170.1"/>
    </source>
</evidence>
<dbReference type="EMBL" id="CP051685">
    <property type="protein sequence ID" value="QJD99170.1"/>
    <property type="molecule type" value="Genomic_DNA"/>
</dbReference>
<dbReference type="PROSITE" id="PS51257">
    <property type="entry name" value="PROKAR_LIPOPROTEIN"/>
    <property type="match status" value="1"/>
</dbReference>
<organism evidence="2 3">
    <name type="scientific">Massilia forsythiae</name>
    <dbReference type="NCBI Taxonomy" id="2728020"/>
    <lineage>
        <taxon>Bacteria</taxon>
        <taxon>Pseudomonadati</taxon>
        <taxon>Pseudomonadota</taxon>
        <taxon>Betaproteobacteria</taxon>
        <taxon>Burkholderiales</taxon>
        <taxon>Oxalobacteraceae</taxon>
        <taxon>Telluria group</taxon>
        <taxon>Massilia</taxon>
    </lineage>
</organism>
<dbReference type="Proteomes" id="UP000502415">
    <property type="component" value="Chromosome"/>
</dbReference>
<evidence type="ECO:0000313" key="3">
    <source>
        <dbReference type="Proteomes" id="UP000502415"/>
    </source>
</evidence>
<dbReference type="AlphaFoldDB" id="A0A7Z2ZR80"/>
<dbReference type="RefSeq" id="WP_169434067.1">
    <property type="nucleotide sequence ID" value="NZ_CP051685.1"/>
</dbReference>
<feature type="signal peptide" evidence="1">
    <location>
        <begin position="1"/>
        <end position="20"/>
    </location>
</feature>
<evidence type="ECO:0008006" key="4">
    <source>
        <dbReference type="Google" id="ProtNLM"/>
    </source>
</evidence>
<gene>
    <name evidence="2" type="ORF">HH212_03245</name>
</gene>
<proteinExistence type="predicted"/>
<accession>A0A7Z2ZR80</accession>
<feature type="chain" id="PRO_5031183246" description="Secreted protein" evidence="1">
    <location>
        <begin position="21"/>
        <end position="171"/>
    </location>
</feature>
<keyword evidence="1" id="KW-0732">Signal</keyword>
<dbReference type="KEGG" id="mfy:HH212_03245"/>
<protein>
    <recommendedName>
        <fullName evidence="4">Secreted protein</fullName>
    </recommendedName>
</protein>